<keyword evidence="3" id="KW-0997">Cell inner membrane</keyword>
<evidence type="ECO:0000256" key="1">
    <source>
        <dbReference type="ARBA" id="ARBA00004533"/>
    </source>
</evidence>
<keyword evidence="4" id="KW-0808">Transferase</keyword>
<proteinExistence type="predicted"/>
<comment type="subcellular location">
    <subcellularLocation>
        <location evidence="1">Cell inner membrane</location>
    </subcellularLocation>
</comment>
<dbReference type="PANTHER" id="PTHR30606">
    <property type="entry name" value="LIPID A BIOSYNTHESIS LAUROYL ACYLTRANSFERASE"/>
    <property type="match status" value="1"/>
</dbReference>
<evidence type="ECO:0000256" key="4">
    <source>
        <dbReference type="ARBA" id="ARBA00022679"/>
    </source>
</evidence>
<protein>
    <recommendedName>
        <fullName evidence="9">Lipid A biosynthesis acyltransferase</fullName>
    </recommendedName>
</protein>
<dbReference type="GO" id="GO:0009247">
    <property type="term" value="P:glycolipid biosynthetic process"/>
    <property type="evidence" value="ECO:0007669"/>
    <property type="project" value="UniProtKB-ARBA"/>
</dbReference>
<dbReference type="OrthoDB" id="144195at2"/>
<evidence type="ECO:0000256" key="6">
    <source>
        <dbReference type="ARBA" id="ARBA00023315"/>
    </source>
</evidence>
<evidence type="ECO:0008006" key="9">
    <source>
        <dbReference type="Google" id="ProtNLM"/>
    </source>
</evidence>
<sequence>MAHEPGERIDVWQYYAFKIAGFSLSFLPRKAGYLVAGFMANILYLAAPGLRETIADNQRRASGIENDNRALKRLVRGVLRNTARNYFDLVKLPRLNRRHLESLYSVNGKENLDAALARGKGVVMVTAHMSGYDMAIQWLTLQSIKSTALVEPINPPQLLKHVTKLRQSHGITFLAPQPNTLARLFKCLHRGEALLFASDRDIDKNGVSLDFFGEETTMPSIAVRFAMKTGAALVPVFPRRAAAGYEITFEPAVDLAPNGNNQALAENVAKVVRVMEKHIRRDSDQWVVLNRVWPKRFPGSL</sequence>
<dbReference type="CDD" id="cd07984">
    <property type="entry name" value="LPLAT_LABLAT-like"/>
    <property type="match status" value="1"/>
</dbReference>
<keyword evidence="2" id="KW-1003">Cell membrane</keyword>
<dbReference type="PANTHER" id="PTHR30606:SF10">
    <property type="entry name" value="PHOSPHATIDYLINOSITOL MANNOSIDE ACYLTRANSFERASE"/>
    <property type="match status" value="1"/>
</dbReference>
<evidence type="ECO:0000256" key="5">
    <source>
        <dbReference type="ARBA" id="ARBA00023136"/>
    </source>
</evidence>
<accession>A0A2P5P8C8</accession>
<evidence type="ECO:0000313" key="7">
    <source>
        <dbReference type="EMBL" id="PPD58550.1"/>
    </source>
</evidence>
<gene>
    <name evidence="7" type="ORF">JP09_001295</name>
</gene>
<keyword evidence="8" id="KW-1185">Reference proteome</keyword>
<reference evidence="7 8" key="1">
    <citation type="journal article" date="2017" name="ISME J.">
        <title>Grape pomace compost harbors organohalide-respiring Dehalogenimonas species with novel reductive dehalogenase genes.</title>
        <authorList>
            <person name="Yang Y."/>
            <person name="Higgins S.A."/>
            <person name="Yan J."/>
            <person name="Simsir B."/>
            <person name="Chourey K."/>
            <person name="Iyer R."/>
            <person name="Hettich R.L."/>
            <person name="Baldwin B."/>
            <person name="Ogles D.M."/>
            <person name="Loffler F.E."/>
        </authorList>
    </citation>
    <scope>NUCLEOTIDE SEQUENCE [LARGE SCALE GENOMIC DNA]</scope>
    <source>
        <strain evidence="7 8">GP</strain>
    </source>
</reference>
<dbReference type="GO" id="GO:0016746">
    <property type="term" value="F:acyltransferase activity"/>
    <property type="evidence" value="ECO:0007669"/>
    <property type="project" value="UniProtKB-KW"/>
</dbReference>
<dbReference type="AlphaFoldDB" id="A0A2P5P8C8"/>
<keyword evidence="5" id="KW-0472">Membrane</keyword>
<evidence type="ECO:0000256" key="3">
    <source>
        <dbReference type="ARBA" id="ARBA00022519"/>
    </source>
</evidence>
<dbReference type="EMBL" id="JQAN02000006">
    <property type="protein sequence ID" value="PPD58550.1"/>
    <property type="molecule type" value="Genomic_DNA"/>
</dbReference>
<dbReference type="Proteomes" id="UP000235653">
    <property type="component" value="Unassembled WGS sequence"/>
</dbReference>
<organism evidence="7 8">
    <name type="scientific">Dehalogenimonas etheniformans</name>
    <dbReference type="NCBI Taxonomy" id="1536648"/>
    <lineage>
        <taxon>Bacteria</taxon>
        <taxon>Bacillati</taxon>
        <taxon>Chloroflexota</taxon>
        <taxon>Dehalococcoidia</taxon>
        <taxon>Dehalococcoidales</taxon>
        <taxon>Dehalococcoidaceae</taxon>
        <taxon>Dehalogenimonas</taxon>
    </lineage>
</organism>
<dbReference type="GO" id="GO:0005886">
    <property type="term" value="C:plasma membrane"/>
    <property type="evidence" value="ECO:0007669"/>
    <property type="project" value="UniProtKB-SubCell"/>
</dbReference>
<evidence type="ECO:0000256" key="2">
    <source>
        <dbReference type="ARBA" id="ARBA00022475"/>
    </source>
</evidence>
<keyword evidence="6" id="KW-0012">Acyltransferase</keyword>
<comment type="caution">
    <text evidence="7">The sequence shown here is derived from an EMBL/GenBank/DDBJ whole genome shotgun (WGS) entry which is preliminary data.</text>
</comment>
<dbReference type="InterPro" id="IPR004960">
    <property type="entry name" value="LipA_acyltrans"/>
</dbReference>
<dbReference type="Pfam" id="PF03279">
    <property type="entry name" value="Lip_A_acyltrans"/>
    <property type="match status" value="1"/>
</dbReference>
<evidence type="ECO:0000313" key="8">
    <source>
        <dbReference type="Proteomes" id="UP000235653"/>
    </source>
</evidence>
<name>A0A2P5P8C8_9CHLR</name>